<dbReference type="GO" id="GO:0032008">
    <property type="term" value="P:positive regulation of TOR signaling"/>
    <property type="evidence" value="ECO:0007669"/>
    <property type="project" value="InterPro"/>
</dbReference>
<evidence type="ECO:0000313" key="3">
    <source>
        <dbReference type="EMBL" id="TGZ62611.1"/>
    </source>
</evidence>
<dbReference type="InterPro" id="IPR004942">
    <property type="entry name" value="Roadblock/LAMTOR2_dom"/>
</dbReference>
<dbReference type="Proteomes" id="UP000308267">
    <property type="component" value="Unassembled WGS sequence"/>
</dbReference>
<dbReference type="Gene3D" id="3.30.450.30">
    <property type="entry name" value="Dynein light chain 2a, cytoplasmic"/>
    <property type="match status" value="1"/>
</dbReference>
<organism evidence="3 4">
    <name type="scientific">Opisthorchis felineus</name>
    <dbReference type="NCBI Taxonomy" id="147828"/>
    <lineage>
        <taxon>Eukaryota</taxon>
        <taxon>Metazoa</taxon>
        <taxon>Spiralia</taxon>
        <taxon>Lophotrochozoa</taxon>
        <taxon>Platyhelminthes</taxon>
        <taxon>Trematoda</taxon>
        <taxon>Digenea</taxon>
        <taxon>Opisthorchiida</taxon>
        <taxon>Opisthorchiata</taxon>
        <taxon>Opisthorchiidae</taxon>
        <taxon>Opisthorchis</taxon>
    </lineage>
</organism>
<dbReference type="GO" id="GO:0005085">
    <property type="term" value="F:guanyl-nucleotide exchange factor activity"/>
    <property type="evidence" value="ECO:0007669"/>
    <property type="project" value="InterPro"/>
</dbReference>
<evidence type="ECO:0000259" key="2">
    <source>
        <dbReference type="SMART" id="SM00960"/>
    </source>
</evidence>
<gene>
    <name evidence="3" type="ORF">CRM22_007333</name>
</gene>
<evidence type="ECO:0000313" key="4">
    <source>
        <dbReference type="Proteomes" id="UP000308267"/>
    </source>
</evidence>
<accession>A0A4S2LGZ3</accession>
<dbReference type="InterPro" id="IPR037587">
    <property type="entry name" value="LAMTOR2-like"/>
</dbReference>
<dbReference type="OrthoDB" id="271745at2759"/>
<dbReference type="SUPFAM" id="SSF103196">
    <property type="entry name" value="Roadblock/LC7 domain"/>
    <property type="match status" value="1"/>
</dbReference>
<feature type="domain" description="Roadblock/LAMTOR2" evidence="2">
    <location>
        <begin position="46"/>
        <end position="131"/>
    </location>
</feature>
<dbReference type="EMBL" id="SJOL01007428">
    <property type="protein sequence ID" value="TGZ62611.1"/>
    <property type="molecule type" value="Genomic_DNA"/>
</dbReference>
<comment type="caution">
    <text evidence="3">The sequence shown here is derived from an EMBL/GenBank/DDBJ whole genome shotgun (WGS) entry which is preliminary data.</text>
</comment>
<protein>
    <recommendedName>
        <fullName evidence="2">Roadblock/LAMTOR2 domain-containing protein</fullName>
    </recommendedName>
</protein>
<sequence>MNNPIRCHGTSSSRRFDPAANGFIHCLHSERTMDQFSSTMLRSRALTTALNKLSTGGIRSAMLFNPEGVLLAFSSLADESERSKAAIAANIWNIYQHHLETSEADTVQEIMFEFAEGRLILCRVALLLLCLHGSKDVPLGMLRAKAMTLIENLEKPLLDLADS</sequence>
<dbReference type="Pfam" id="PF03259">
    <property type="entry name" value="Robl_LC7"/>
    <property type="match status" value="1"/>
</dbReference>
<dbReference type="AlphaFoldDB" id="A0A4S2LGZ3"/>
<proteinExistence type="inferred from homology"/>
<dbReference type="GO" id="GO:0060090">
    <property type="term" value="F:molecular adaptor activity"/>
    <property type="evidence" value="ECO:0007669"/>
    <property type="project" value="InterPro"/>
</dbReference>
<dbReference type="PANTHER" id="PTHR13323">
    <property type="entry name" value="LATE ENDOSOMAL/LYSOSOMAL MP1 INTERACTING PROTEIN"/>
    <property type="match status" value="1"/>
</dbReference>
<reference evidence="3 4" key="1">
    <citation type="journal article" date="2019" name="BMC Genomics">
        <title>New insights from Opisthorchis felineus genome: update on genomics of the epidemiologically important liver flukes.</title>
        <authorList>
            <person name="Ershov N.I."/>
            <person name="Mordvinov V.A."/>
            <person name="Prokhortchouk E.B."/>
            <person name="Pakharukova M.Y."/>
            <person name="Gunbin K.V."/>
            <person name="Ustyantsev K."/>
            <person name="Genaev M.A."/>
            <person name="Blinov A.G."/>
            <person name="Mazur A."/>
            <person name="Boulygina E."/>
            <person name="Tsygankova S."/>
            <person name="Khrameeva E."/>
            <person name="Chekanov N."/>
            <person name="Fan G."/>
            <person name="Xiao A."/>
            <person name="Zhang H."/>
            <person name="Xu X."/>
            <person name="Yang H."/>
            <person name="Solovyev V."/>
            <person name="Lee S.M."/>
            <person name="Liu X."/>
            <person name="Afonnikov D.A."/>
            <person name="Skryabin K.G."/>
        </authorList>
    </citation>
    <scope>NUCLEOTIDE SEQUENCE [LARGE SCALE GENOMIC DNA]</scope>
    <source>
        <strain evidence="3">AK-0245</strain>
        <tissue evidence="3">Whole organism</tissue>
    </source>
</reference>
<comment type="similarity">
    <text evidence="1">Belongs to the GAMAD family.</text>
</comment>
<dbReference type="STRING" id="147828.A0A4S2LGZ3"/>
<name>A0A4S2LGZ3_OPIFE</name>
<keyword evidence="4" id="KW-1185">Reference proteome</keyword>
<evidence type="ECO:0000256" key="1">
    <source>
        <dbReference type="ARBA" id="ARBA00007191"/>
    </source>
</evidence>
<dbReference type="SMART" id="SM00960">
    <property type="entry name" value="Robl_LC7"/>
    <property type="match status" value="1"/>
</dbReference>